<gene>
    <name evidence="1" type="ORF">O1611_g7692</name>
</gene>
<accession>A0ACC2JEI0</accession>
<dbReference type="EMBL" id="JAPUUL010002106">
    <property type="protein sequence ID" value="KAJ8125946.1"/>
    <property type="molecule type" value="Genomic_DNA"/>
</dbReference>
<comment type="caution">
    <text evidence="1">The sequence shown here is derived from an EMBL/GenBank/DDBJ whole genome shotgun (WGS) entry which is preliminary data.</text>
</comment>
<sequence>MAGTPSSIQRTSQSFDTRLSAAFLSFAPEYMKNQLELLAQECDKRLERELLPRLQAILCDIDRERVAFEEHKRDAARDLRSQLDLHQFDAAAVDDAVGQLEAIAPRYLALLPRASSLALPVSVPASLLTTSTTTPSHRSFETTEADKVSQTAASPIPATPETSNYDTQCSNGQAKHYASATEPLSLDSQVQAQVIAENFVASCGTKRSRLSFQNEGDMPSKRPKMANENSAYFGTQDEKDSSLFDAAIANRASSLSLPFLDGGEMASKYWIREHLGAMPHTFSPTGSSKNLSQANDAETIVRKHQEIDDDFSVPLPKLRRSLCDRESDSEEVNEKPRRTRRNVPRPDYAEMVANKDPWNAPESDTEPVKTVSKPRSAAPIKRRLTKPGLSSSIKLLDSKK</sequence>
<protein>
    <submittedName>
        <fullName evidence="1">Uncharacterized protein</fullName>
    </submittedName>
</protein>
<name>A0ACC2JEI0_9PEZI</name>
<evidence type="ECO:0000313" key="2">
    <source>
        <dbReference type="Proteomes" id="UP001153332"/>
    </source>
</evidence>
<proteinExistence type="predicted"/>
<keyword evidence="2" id="KW-1185">Reference proteome</keyword>
<dbReference type="Proteomes" id="UP001153332">
    <property type="component" value="Unassembled WGS sequence"/>
</dbReference>
<reference evidence="1" key="1">
    <citation type="submission" date="2022-12" db="EMBL/GenBank/DDBJ databases">
        <title>Genome Sequence of Lasiodiplodia mahajangana.</title>
        <authorList>
            <person name="Buettner E."/>
        </authorList>
    </citation>
    <scope>NUCLEOTIDE SEQUENCE</scope>
    <source>
        <strain evidence="1">VT137</strain>
    </source>
</reference>
<organism evidence="1 2">
    <name type="scientific">Lasiodiplodia mahajangana</name>
    <dbReference type="NCBI Taxonomy" id="1108764"/>
    <lineage>
        <taxon>Eukaryota</taxon>
        <taxon>Fungi</taxon>
        <taxon>Dikarya</taxon>
        <taxon>Ascomycota</taxon>
        <taxon>Pezizomycotina</taxon>
        <taxon>Dothideomycetes</taxon>
        <taxon>Dothideomycetes incertae sedis</taxon>
        <taxon>Botryosphaeriales</taxon>
        <taxon>Botryosphaeriaceae</taxon>
        <taxon>Lasiodiplodia</taxon>
    </lineage>
</organism>
<evidence type="ECO:0000313" key="1">
    <source>
        <dbReference type="EMBL" id="KAJ8125946.1"/>
    </source>
</evidence>